<name>A0AAV4QT84_CAEEX</name>
<comment type="caution">
    <text evidence="2">The sequence shown here is derived from an EMBL/GenBank/DDBJ whole genome shotgun (WGS) entry which is preliminary data.</text>
</comment>
<keyword evidence="1" id="KW-0472">Membrane</keyword>
<evidence type="ECO:0000313" key="2">
    <source>
        <dbReference type="EMBL" id="GIY10863.1"/>
    </source>
</evidence>
<keyword evidence="3" id="KW-1185">Reference proteome</keyword>
<gene>
    <name evidence="2" type="ORF">CEXT_221961</name>
</gene>
<feature type="transmembrane region" description="Helical" evidence="1">
    <location>
        <begin position="6"/>
        <end position="25"/>
    </location>
</feature>
<dbReference type="GO" id="GO:0005739">
    <property type="term" value="C:mitochondrion"/>
    <property type="evidence" value="ECO:0007669"/>
    <property type="project" value="InterPro"/>
</dbReference>
<keyword evidence="1" id="KW-1133">Transmembrane helix</keyword>
<reference evidence="2 3" key="1">
    <citation type="submission" date="2021-06" db="EMBL/GenBank/DDBJ databases">
        <title>Caerostris extrusa draft genome.</title>
        <authorList>
            <person name="Kono N."/>
            <person name="Arakawa K."/>
        </authorList>
    </citation>
    <scope>NUCLEOTIDE SEQUENCE [LARGE SCALE GENOMIC DNA]</scope>
</reference>
<accession>A0AAV4QT84</accession>
<dbReference type="AlphaFoldDB" id="A0AAV4QT84"/>
<proteinExistence type="predicted"/>
<evidence type="ECO:0000313" key="3">
    <source>
        <dbReference type="Proteomes" id="UP001054945"/>
    </source>
</evidence>
<dbReference type="Proteomes" id="UP001054945">
    <property type="component" value="Unassembled WGS sequence"/>
</dbReference>
<evidence type="ECO:0000256" key="1">
    <source>
        <dbReference type="SAM" id="Phobius"/>
    </source>
</evidence>
<protein>
    <recommendedName>
        <fullName evidence="4">Complex I-MNLL</fullName>
    </recommendedName>
</protein>
<evidence type="ECO:0008006" key="4">
    <source>
        <dbReference type="Google" id="ProtNLM"/>
    </source>
</evidence>
<feature type="non-terminal residue" evidence="2">
    <location>
        <position position="46"/>
    </location>
</feature>
<organism evidence="2 3">
    <name type="scientific">Caerostris extrusa</name>
    <name type="common">Bark spider</name>
    <name type="synonym">Caerostris bankana</name>
    <dbReference type="NCBI Taxonomy" id="172846"/>
    <lineage>
        <taxon>Eukaryota</taxon>
        <taxon>Metazoa</taxon>
        <taxon>Ecdysozoa</taxon>
        <taxon>Arthropoda</taxon>
        <taxon>Chelicerata</taxon>
        <taxon>Arachnida</taxon>
        <taxon>Araneae</taxon>
        <taxon>Araneomorphae</taxon>
        <taxon>Entelegynae</taxon>
        <taxon>Araneoidea</taxon>
        <taxon>Araneidae</taxon>
        <taxon>Caerostris</taxon>
    </lineage>
</organism>
<keyword evidence="1" id="KW-0812">Transmembrane</keyword>
<dbReference type="EMBL" id="BPLR01006572">
    <property type="protein sequence ID" value="GIY10863.1"/>
    <property type="molecule type" value="Genomic_DNA"/>
</dbReference>
<sequence>MLNPLWTRYWLIVFPIGGFFAGKYLDDSETKRMSDFRDRSVMYGAN</sequence>
<dbReference type="Pfam" id="PF08040">
    <property type="entry name" value="NADH_oxidored"/>
    <property type="match status" value="1"/>
</dbReference>
<dbReference type="InterPro" id="IPR012575">
    <property type="entry name" value="NDUB1"/>
</dbReference>